<accession>A0A381VZ33</accession>
<dbReference type="InterPro" id="IPR001466">
    <property type="entry name" value="Beta-lactam-related"/>
</dbReference>
<dbReference type="InterPro" id="IPR012338">
    <property type="entry name" value="Beta-lactam/transpept-like"/>
</dbReference>
<evidence type="ECO:0000313" key="2">
    <source>
        <dbReference type="EMBL" id="SVA45559.1"/>
    </source>
</evidence>
<reference evidence="2" key="1">
    <citation type="submission" date="2018-05" db="EMBL/GenBank/DDBJ databases">
        <authorList>
            <person name="Lanie J.A."/>
            <person name="Ng W.-L."/>
            <person name="Kazmierczak K.M."/>
            <person name="Andrzejewski T.M."/>
            <person name="Davidsen T.M."/>
            <person name="Wayne K.J."/>
            <person name="Tettelin H."/>
            <person name="Glass J.I."/>
            <person name="Rusch D."/>
            <person name="Podicherti R."/>
            <person name="Tsui H.-C.T."/>
            <person name="Winkler M.E."/>
        </authorList>
    </citation>
    <scope>NUCLEOTIDE SEQUENCE</scope>
</reference>
<organism evidence="2">
    <name type="scientific">marine metagenome</name>
    <dbReference type="NCBI Taxonomy" id="408172"/>
    <lineage>
        <taxon>unclassified sequences</taxon>
        <taxon>metagenomes</taxon>
        <taxon>ecological metagenomes</taxon>
    </lineage>
</organism>
<dbReference type="SUPFAM" id="SSF56601">
    <property type="entry name" value="beta-lactamase/transpeptidase-like"/>
    <property type="match status" value="1"/>
</dbReference>
<dbReference type="PANTHER" id="PTHR43319:SF3">
    <property type="entry name" value="BETA-LACTAMASE-RELATED DOMAIN-CONTAINING PROTEIN"/>
    <property type="match status" value="1"/>
</dbReference>
<dbReference type="Gene3D" id="3.40.710.10">
    <property type="entry name" value="DD-peptidase/beta-lactamase superfamily"/>
    <property type="match status" value="1"/>
</dbReference>
<name>A0A381VZ33_9ZZZZ</name>
<sequence>MSQGNTTSTLSPEKLSELKTLFQEQLDSGFHPGASMAVYHRGKLVLDIYGGIADISTATPVNSDTMFVTFSCTKAISAFAWHILWERGQLELGHFLQEYWPEFGANGKEKINFRHILTHTAGFPQTPHSLN</sequence>
<evidence type="ECO:0000259" key="1">
    <source>
        <dbReference type="Pfam" id="PF00144"/>
    </source>
</evidence>
<protein>
    <recommendedName>
        <fullName evidence="1">Beta-lactamase-related domain-containing protein</fullName>
    </recommendedName>
</protein>
<dbReference type="InterPro" id="IPR052907">
    <property type="entry name" value="Beta-lactamase/esterase"/>
</dbReference>
<dbReference type="AlphaFoldDB" id="A0A381VZ33"/>
<feature type="domain" description="Beta-lactamase-related" evidence="1">
    <location>
        <begin position="19"/>
        <end position="126"/>
    </location>
</feature>
<dbReference type="PANTHER" id="PTHR43319">
    <property type="entry name" value="BETA-LACTAMASE-RELATED"/>
    <property type="match status" value="1"/>
</dbReference>
<dbReference type="Pfam" id="PF00144">
    <property type="entry name" value="Beta-lactamase"/>
    <property type="match status" value="1"/>
</dbReference>
<gene>
    <name evidence="2" type="ORF">METZ01_LOCUS98413</name>
</gene>
<proteinExistence type="predicted"/>
<dbReference type="EMBL" id="UINC01010223">
    <property type="protein sequence ID" value="SVA45559.1"/>
    <property type="molecule type" value="Genomic_DNA"/>
</dbReference>
<feature type="non-terminal residue" evidence="2">
    <location>
        <position position="131"/>
    </location>
</feature>